<dbReference type="Gene3D" id="1.20.1070.10">
    <property type="entry name" value="Rhodopsin 7-helix transmembrane proteins"/>
    <property type="match status" value="1"/>
</dbReference>
<feature type="transmembrane region" description="Helical" evidence="11">
    <location>
        <begin position="6"/>
        <end position="25"/>
    </location>
</feature>
<dbReference type="Pfam" id="PF00001">
    <property type="entry name" value="7tm_1"/>
    <property type="match status" value="1"/>
</dbReference>
<name>A0A6P8HX74_ACTTE</name>
<dbReference type="SUPFAM" id="SSF81321">
    <property type="entry name" value="Family A G protein-coupled receptor-like"/>
    <property type="match status" value="1"/>
</dbReference>
<evidence type="ECO:0000256" key="8">
    <source>
        <dbReference type="ARBA" id="ARBA00023180"/>
    </source>
</evidence>
<feature type="transmembrane region" description="Helical" evidence="11">
    <location>
        <begin position="140"/>
        <end position="162"/>
    </location>
</feature>
<evidence type="ECO:0000256" key="2">
    <source>
        <dbReference type="ARBA" id="ARBA00022475"/>
    </source>
</evidence>
<evidence type="ECO:0000256" key="6">
    <source>
        <dbReference type="ARBA" id="ARBA00023136"/>
    </source>
</evidence>
<dbReference type="KEGG" id="aten:116296985"/>
<dbReference type="InterPro" id="IPR017452">
    <property type="entry name" value="GPCR_Rhodpsn_7TM"/>
</dbReference>
<dbReference type="PRINTS" id="PR00237">
    <property type="entry name" value="GPCRRHODOPSN"/>
</dbReference>
<protein>
    <submittedName>
        <fullName evidence="14">Adenosine receptor A3-like</fullName>
    </submittedName>
</protein>
<evidence type="ECO:0000256" key="3">
    <source>
        <dbReference type="ARBA" id="ARBA00022692"/>
    </source>
</evidence>
<dbReference type="PROSITE" id="PS50262">
    <property type="entry name" value="G_PROTEIN_RECEP_F1_2"/>
    <property type="match status" value="1"/>
</dbReference>
<feature type="transmembrane region" description="Helical" evidence="11">
    <location>
        <begin position="112"/>
        <end position="134"/>
    </location>
</feature>
<keyword evidence="4 11" id="KW-1133">Transmembrane helix</keyword>
<gene>
    <name evidence="14" type="primary">LOC116296985</name>
</gene>
<sequence>MWTSWIFVAETVVIVTGNVTLLIVFTRTPALRKRKHYLLINLAVADFLVGVISVPMYGTMPLISYTRTANIMYQVQDILFGTASVFGLAAVAIERAYAVYFPFKHRTLWKGVYMIGMAGIWMMALLFATSEIYADNFVNVIIIAVILISLFTVIFSYTVIWIRMNCMSPISSNAIPRRDRKLTVTLLIVTVISLLFPFLVLNVMSFFDPQSLGSLGNIVMATKFCHYGNSLINPIVYALCMPDFKRALRMQIVCCDSIRKQAAFLHESREGNKVSDGTYQEHRLENYHGNYNEDHDKTSKHHGDNNAHRDKTSNRHGDNNAHWIRLPAITMETTMQTVIRPTIAIETTVNTVKRPAIAMETTVNTVKRPAITMETTMNTCEKTASNHHGVNTNISSTRMDEMRTLTTLAVDNEGFVNETNQDIKL</sequence>
<feature type="transmembrane region" description="Helical" evidence="11">
    <location>
        <begin position="78"/>
        <end position="100"/>
    </location>
</feature>
<dbReference type="AlphaFoldDB" id="A0A6P8HX74"/>
<dbReference type="InterPro" id="IPR000276">
    <property type="entry name" value="GPCR_Rhodpsn"/>
</dbReference>
<feature type="domain" description="G-protein coupled receptors family 1 profile" evidence="12">
    <location>
        <begin position="17"/>
        <end position="237"/>
    </location>
</feature>
<evidence type="ECO:0000259" key="12">
    <source>
        <dbReference type="PROSITE" id="PS50262"/>
    </source>
</evidence>
<feature type="region of interest" description="Disordered" evidence="10">
    <location>
        <begin position="289"/>
        <end position="319"/>
    </location>
</feature>
<feature type="transmembrane region" description="Helical" evidence="11">
    <location>
        <begin position="37"/>
        <end position="58"/>
    </location>
</feature>
<keyword evidence="7" id="KW-0675">Receptor</keyword>
<evidence type="ECO:0000256" key="10">
    <source>
        <dbReference type="SAM" id="MobiDB-lite"/>
    </source>
</evidence>
<keyword evidence="9" id="KW-0807">Transducer</keyword>
<keyword evidence="8" id="KW-0325">Glycoprotein</keyword>
<evidence type="ECO:0000256" key="11">
    <source>
        <dbReference type="SAM" id="Phobius"/>
    </source>
</evidence>
<dbReference type="PANTHER" id="PTHR24246">
    <property type="entry name" value="OLFACTORY RECEPTOR AND ADENOSINE RECEPTOR"/>
    <property type="match status" value="1"/>
</dbReference>
<reference evidence="14" key="1">
    <citation type="submission" date="2025-08" db="UniProtKB">
        <authorList>
            <consortium name="RefSeq"/>
        </authorList>
    </citation>
    <scope>IDENTIFICATION</scope>
    <source>
        <tissue evidence="14">Tentacle</tissue>
    </source>
</reference>
<dbReference type="SMART" id="SM01381">
    <property type="entry name" value="7TM_GPCR_Srsx"/>
    <property type="match status" value="1"/>
</dbReference>
<keyword evidence="6 11" id="KW-0472">Membrane</keyword>
<dbReference type="GO" id="GO:0004930">
    <property type="term" value="F:G protein-coupled receptor activity"/>
    <property type="evidence" value="ECO:0007669"/>
    <property type="project" value="UniProtKB-KW"/>
</dbReference>
<evidence type="ECO:0000313" key="13">
    <source>
        <dbReference type="Proteomes" id="UP000515163"/>
    </source>
</evidence>
<evidence type="ECO:0000256" key="4">
    <source>
        <dbReference type="ARBA" id="ARBA00022989"/>
    </source>
</evidence>
<dbReference type="GO" id="GO:0005886">
    <property type="term" value="C:plasma membrane"/>
    <property type="evidence" value="ECO:0007669"/>
    <property type="project" value="UniProtKB-SubCell"/>
</dbReference>
<dbReference type="OrthoDB" id="10333329at2759"/>
<dbReference type="RefSeq" id="XP_031560979.1">
    <property type="nucleotide sequence ID" value="XM_031705119.1"/>
</dbReference>
<evidence type="ECO:0000313" key="14">
    <source>
        <dbReference type="RefSeq" id="XP_031560979.1"/>
    </source>
</evidence>
<keyword evidence="13" id="KW-1185">Reference proteome</keyword>
<organism evidence="13 14">
    <name type="scientific">Actinia tenebrosa</name>
    <name type="common">Australian red waratah sea anemone</name>
    <dbReference type="NCBI Taxonomy" id="6105"/>
    <lineage>
        <taxon>Eukaryota</taxon>
        <taxon>Metazoa</taxon>
        <taxon>Cnidaria</taxon>
        <taxon>Anthozoa</taxon>
        <taxon>Hexacorallia</taxon>
        <taxon>Actiniaria</taxon>
        <taxon>Actiniidae</taxon>
        <taxon>Actinia</taxon>
    </lineage>
</organism>
<evidence type="ECO:0000256" key="7">
    <source>
        <dbReference type="ARBA" id="ARBA00023170"/>
    </source>
</evidence>
<keyword evidence="5" id="KW-0297">G-protein coupled receptor</keyword>
<comment type="subcellular location">
    <subcellularLocation>
        <location evidence="1">Cell membrane</location>
        <topology evidence="1">Multi-pass membrane protein</topology>
    </subcellularLocation>
</comment>
<keyword evidence="3 11" id="KW-0812">Transmembrane</keyword>
<dbReference type="GeneID" id="116296985"/>
<dbReference type="InParanoid" id="A0A6P8HX74"/>
<evidence type="ECO:0000256" key="9">
    <source>
        <dbReference type="ARBA" id="ARBA00023224"/>
    </source>
</evidence>
<feature type="transmembrane region" description="Helical" evidence="11">
    <location>
        <begin position="182"/>
        <end position="207"/>
    </location>
</feature>
<evidence type="ECO:0000256" key="5">
    <source>
        <dbReference type="ARBA" id="ARBA00023040"/>
    </source>
</evidence>
<dbReference type="CDD" id="cd00637">
    <property type="entry name" value="7tm_classA_rhodopsin-like"/>
    <property type="match status" value="1"/>
</dbReference>
<accession>A0A6P8HX74</accession>
<dbReference type="Proteomes" id="UP000515163">
    <property type="component" value="Unplaced"/>
</dbReference>
<evidence type="ECO:0000256" key="1">
    <source>
        <dbReference type="ARBA" id="ARBA00004651"/>
    </source>
</evidence>
<proteinExistence type="predicted"/>
<keyword evidence="2" id="KW-1003">Cell membrane</keyword>
<dbReference type="PANTHER" id="PTHR24246:SF27">
    <property type="entry name" value="ADENOSINE RECEPTOR, ISOFORM A"/>
    <property type="match status" value="1"/>
</dbReference>